<dbReference type="InterPro" id="IPR000884">
    <property type="entry name" value="TSP1_rpt"/>
</dbReference>
<proteinExistence type="predicted"/>
<feature type="non-terminal residue" evidence="1">
    <location>
        <position position="1"/>
    </location>
</feature>
<dbReference type="AlphaFoldDB" id="A0A8S4SFH8"/>
<accession>A0A8S4SFH8</accession>
<dbReference type="SUPFAM" id="SSF82895">
    <property type="entry name" value="TSP-1 type 1 repeat"/>
    <property type="match status" value="1"/>
</dbReference>
<name>A0A8S4SFH8_9NEOP</name>
<dbReference type="OrthoDB" id="5948003at2759"/>
<dbReference type="EMBL" id="CAKXAJ010026172">
    <property type="protein sequence ID" value="CAH2260888.1"/>
    <property type="molecule type" value="Genomic_DNA"/>
</dbReference>
<sequence>YIKDDEWGPCSVTCGEGWRKKEVHCKIFLEFSRTIAKLPDSKCMGPKPTEETERCVMEPCSMAYGTSFGDSSAPAYNGGDR</sequence>
<keyword evidence="2" id="KW-1185">Reference proteome</keyword>
<dbReference type="Pfam" id="PF19030">
    <property type="entry name" value="TSP1_ADAMTS"/>
    <property type="match status" value="1"/>
</dbReference>
<dbReference type="Proteomes" id="UP000838756">
    <property type="component" value="Unassembled WGS sequence"/>
</dbReference>
<evidence type="ECO:0000313" key="1">
    <source>
        <dbReference type="EMBL" id="CAH2260888.1"/>
    </source>
</evidence>
<gene>
    <name evidence="1" type="primary">jg26568</name>
    <name evidence="1" type="ORF">PAEG_LOCUS23791</name>
</gene>
<dbReference type="PROSITE" id="PS50092">
    <property type="entry name" value="TSP1"/>
    <property type="match status" value="1"/>
</dbReference>
<dbReference type="InterPro" id="IPR036383">
    <property type="entry name" value="TSP1_rpt_sf"/>
</dbReference>
<organism evidence="1 2">
    <name type="scientific">Pararge aegeria aegeria</name>
    <dbReference type="NCBI Taxonomy" id="348720"/>
    <lineage>
        <taxon>Eukaryota</taxon>
        <taxon>Metazoa</taxon>
        <taxon>Ecdysozoa</taxon>
        <taxon>Arthropoda</taxon>
        <taxon>Hexapoda</taxon>
        <taxon>Insecta</taxon>
        <taxon>Pterygota</taxon>
        <taxon>Neoptera</taxon>
        <taxon>Endopterygota</taxon>
        <taxon>Lepidoptera</taxon>
        <taxon>Glossata</taxon>
        <taxon>Ditrysia</taxon>
        <taxon>Papilionoidea</taxon>
        <taxon>Nymphalidae</taxon>
        <taxon>Satyrinae</taxon>
        <taxon>Satyrini</taxon>
        <taxon>Parargina</taxon>
        <taxon>Pararge</taxon>
    </lineage>
</organism>
<evidence type="ECO:0000313" key="2">
    <source>
        <dbReference type="Proteomes" id="UP000838756"/>
    </source>
</evidence>
<reference evidence="1" key="1">
    <citation type="submission" date="2022-03" db="EMBL/GenBank/DDBJ databases">
        <authorList>
            <person name="Lindestad O."/>
        </authorList>
    </citation>
    <scope>NUCLEOTIDE SEQUENCE</scope>
</reference>
<comment type="caution">
    <text evidence="1">The sequence shown here is derived from an EMBL/GenBank/DDBJ whole genome shotgun (WGS) entry which is preliminary data.</text>
</comment>
<dbReference type="Gene3D" id="2.20.100.10">
    <property type="entry name" value="Thrombospondin type-1 (TSP1) repeat"/>
    <property type="match status" value="1"/>
</dbReference>
<protein>
    <submittedName>
        <fullName evidence="1">Jg26568 protein</fullName>
    </submittedName>
</protein>